<dbReference type="SUPFAM" id="SSF52096">
    <property type="entry name" value="ClpP/crotonase"/>
    <property type="match status" value="1"/>
</dbReference>
<comment type="caution">
    <text evidence="5">The sequence shown here is derived from an EMBL/GenBank/DDBJ whole genome shotgun (WGS) entry which is preliminary data.</text>
</comment>
<dbReference type="Pfam" id="PF16113">
    <property type="entry name" value="ECH_2"/>
    <property type="match status" value="1"/>
</dbReference>
<dbReference type="AlphaFoldDB" id="A0A7Y0DZ17"/>
<keyword evidence="6" id="KW-1185">Reference proteome</keyword>
<evidence type="ECO:0000313" key="5">
    <source>
        <dbReference type="EMBL" id="NMM44201.1"/>
    </source>
</evidence>
<dbReference type="FunFam" id="3.90.226.10:FF:000026">
    <property type="entry name" value="3-hydroxyisobutyryl-CoA hydrolase, mitochondrial"/>
    <property type="match status" value="1"/>
</dbReference>
<gene>
    <name evidence="5" type="ORF">HH303_06915</name>
</gene>
<dbReference type="EMBL" id="JABBNT010000002">
    <property type="protein sequence ID" value="NMM44201.1"/>
    <property type="molecule type" value="Genomic_DNA"/>
</dbReference>
<comment type="catalytic activity">
    <reaction evidence="1">
        <text>3-hydroxy-2-methylpropanoyl-CoA + H2O = 3-hydroxy-2-methylpropanoate + CoA + H(+)</text>
        <dbReference type="Rhea" id="RHEA:20888"/>
        <dbReference type="ChEBI" id="CHEBI:11805"/>
        <dbReference type="ChEBI" id="CHEBI:15377"/>
        <dbReference type="ChEBI" id="CHEBI:15378"/>
        <dbReference type="ChEBI" id="CHEBI:57287"/>
        <dbReference type="ChEBI" id="CHEBI:57340"/>
        <dbReference type="EC" id="3.1.2.4"/>
    </reaction>
</comment>
<dbReference type="Gene3D" id="3.90.226.10">
    <property type="entry name" value="2-enoyl-CoA Hydratase, Chain A, domain 1"/>
    <property type="match status" value="1"/>
</dbReference>
<evidence type="ECO:0000256" key="1">
    <source>
        <dbReference type="ARBA" id="ARBA00001709"/>
    </source>
</evidence>
<dbReference type="GO" id="GO:0006574">
    <property type="term" value="P:L-valine catabolic process"/>
    <property type="evidence" value="ECO:0007669"/>
    <property type="project" value="TreeGrafter"/>
</dbReference>
<dbReference type="PANTHER" id="PTHR43176">
    <property type="entry name" value="3-HYDROXYISOBUTYRYL-COA HYDROLASE-RELATED"/>
    <property type="match status" value="1"/>
</dbReference>
<dbReference type="InterPro" id="IPR045004">
    <property type="entry name" value="ECH_dom"/>
</dbReference>
<keyword evidence="5" id="KW-0413">Isomerase</keyword>
<evidence type="ECO:0000256" key="2">
    <source>
        <dbReference type="ARBA" id="ARBA00011915"/>
    </source>
</evidence>
<sequence length="353" mass="37560">METAEEVVLSRRGGIGHILLNRPKVLNAINMGMVSTVAAALADWAFDSEIRAVVIEGAGDRAFCAGGDVVAVSLAGQKQEPLSHEFFQAEYRLNRAIHLFEKPYIAFLDGITMGGGVGLSVHGNHRIVTENTLFAMPETGIGMFPDVGGSHFLPRCPGAVGLYLGLTGSRLKAADLLSIGLADVFIPAASRDHFMTALEAANWGGDAHAVVADVCAKFAGDAGPAPLDAIRADIERHFAKDSVEAILDSLKADDGAFAAESLKFLTGKSPTLLKVTLEQLRRGGAQEFDANMVMEYRMARRALKPGADFHEGVRALLIDKDKSPKWSPATVSDVSESLVAEYFAPQDGGDLVL</sequence>
<dbReference type="GO" id="GO:0016853">
    <property type="term" value="F:isomerase activity"/>
    <property type="evidence" value="ECO:0007669"/>
    <property type="project" value="UniProtKB-KW"/>
</dbReference>
<name>A0A7Y0DZ17_9PROT</name>
<dbReference type="NCBIfam" id="NF004127">
    <property type="entry name" value="PRK05617.1"/>
    <property type="match status" value="1"/>
</dbReference>
<accession>A0A7Y0DZ17</accession>
<dbReference type="Proteomes" id="UP000539372">
    <property type="component" value="Unassembled WGS sequence"/>
</dbReference>
<dbReference type="CDD" id="cd06558">
    <property type="entry name" value="crotonase-like"/>
    <property type="match status" value="1"/>
</dbReference>
<organism evidence="5 6">
    <name type="scientific">Pacificispira spongiicola</name>
    <dbReference type="NCBI Taxonomy" id="2729598"/>
    <lineage>
        <taxon>Bacteria</taxon>
        <taxon>Pseudomonadati</taxon>
        <taxon>Pseudomonadota</taxon>
        <taxon>Alphaproteobacteria</taxon>
        <taxon>Rhodospirillales</taxon>
        <taxon>Rhodospirillaceae</taxon>
        <taxon>Pacificispira</taxon>
    </lineage>
</organism>
<dbReference type="InterPro" id="IPR029045">
    <property type="entry name" value="ClpP/crotonase-like_dom_sf"/>
</dbReference>
<evidence type="ECO:0000259" key="4">
    <source>
        <dbReference type="Pfam" id="PF16113"/>
    </source>
</evidence>
<dbReference type="EC" id="3.1.2.4" evidence="2"/>
<dbReference type="GO" id="GO:0003860">
    <property type="term" value="F:3-hydroxyisobutyryl-CoA hydrolase activity"/>
    <property type="evidence" value="ECO:0007669"/>
    <property type="project" value="UniProtKB-EC"/>
</dbReference>
<reference evidence="5 6" key="1">
    <citation type="submission" date="2020-04" db="EMBL/GenBank/DDBJ databases">
        <title>Rhodospirillaceae bacterium KN72 isolated from deep sea.</title>
        <authorList>
            <person name="Zhang D.-C."/>
        </authorList>
    </citation>
    <scope>NUCLEOTIDE SEQUENCE [LARGE SCALE GENOMIC DNA]</scope>
    <source>
        <strain evidence="5 6">KN72</strain>
    </source>
</reference>
<evidence type="ECO:0000256" key="3">
    <source>
        <dbReference type="ARBA" id="ARBA00022801"/>
    </source>
</evidence>
<protein>
    <recommendedName>
        <fullName evidence="2">3-hydroxyisobutyryl-CoA hydrolase</fullName>
        <ecNumber evidence="2">3.1.2.4</ecNumber>
    </recommendedName>
</protein>
<proteinExistence type="predicted"/>
<dbReference type="RefSeq" id="WP_169624500.1">
    <property type="nucleotide sequence ID" value="NZ_JABBNT010000002.1"/>
</dbReference>
<keyword evidence="3" id="KW-0378">Hydrolase</keyword>
<dbReference type="InterPro" id="IPR032259">
    <property type="entry name" value="HIBYL-CoA-H"/>
</dbReference>
<dbReference type="PANTHER" id="PTHR43176:SF3">
    <property type="entry name" value="3-HYDROXYISOBUTYRYL-COA HYDROLASE, MITOCHONDRIAL"/>
    <property type="match status" value="1"/>
</dbReference>
<feature type="domain" description="Enoyl-CoA hydratase/isomerase" evidence="4">
    <location>
        <begin position="15"/>
        <end position="343"/>
    </location>
</feature>
<evidence type="ECO:0000313" key="6">
    <source>
        <dbReference type="Proteomes" id="UP000539372"/>
    </source>
</evidence>